<gene>
    <name evidence="2" type="ORF">EBN03_28650</name>
</gene>
<name>A0A3M2KZ55_9NOCA</name>
<dbReference type="RefSeq" id="WP_122191266.1">
    <property type="nucleotide sequence ID" value="NZ_RFFH01000018.1"/>
</dbReference>
<dbReference type="PANTHER" id="PTHR36221">
    <property type="entry name" value="DUF742 DOMAIN-CONTAINING PROTEIN"/>
    <property type="match status" value="1"/>
</dbReference>
<evidence type="ECO:0000256" key="1">
    <source>
        <dbReference type="SAM" id="MobiDB-lite"/>
    </source>
</evidence>
<feature type="region of interest" description="Disordered" evidence="1">
    <location>
        <begin position="1"/>
        <end position="20"/>
    </location>
</feature>
<dbReference type="AlphaFoldDB" id="A0A3M2KZ55"/>
<dbReference type="Pfam" id="PF05331">
    <property type="entry name" value="DUF742"/>
    <property type="match status" value="1"/>
</dbReference>
<proteinExistence type="predicted"/>
<organism evidence="2 3">
    <name type="scientific">Nocardia stercoris</name>
    <dbReference type="NCBI Taxonomy" id="2483361"/>
    <lineage>
        <taxon>Bacteria</taxon>
        <taxon>Bacillati</taxon>
        <taxon>Actinomycetota</taxon>
        <taxon>Actinomycetes</taxon>
        <taxon>Mycobacteriales</taxon>
        <taxon>Nocardiaceae</taxon>
        <taxon>Nocardia</taxon>
    </lineage>
</organism>
<keyword evidence="3" id="KW-1185">Reference proteome</keyword>
<reference evidence="2 3" key="1">
    <citation type="submission" date="2018-10" db="EMBL/GenBank/DDBJ databases">
        <title>Isolation from cow dung.</title>
        <authorList>
            <person name="Ling L."/>
        </authorList>
    </citation>
    <scope>NUCLEOTIDE SEQUENCE [LARGE SCALE GENOMIC DNA]</scope>
    <source>
        <strain evidence="2 3">NEAU-LL90</strain>
    </source>
</reference>
<dbReference type="EMBL" id="RFFH01000018">
    <property type="protein sequence ID" value="RMI28845.1"/>
    <property type="molecule type" value="Genomic_DNA"/>
</dbReference>
<evidence type="ECO:0000313" key="2">
    <source>
        <dbReference type="EMBL" id="RMI28845.1"/>
    </source>
</evidence>
<dbReference type="PANTHER" id="PTHR36221:SF1">
    <property type="entry name" value="DUF742 DOMAIN-CONTAINING PROTEIN"/>
    <property type="match status" value="1"/>
</dbReference>
<dbReference type="InterPro" id="IPR007995">
    <property type="entry name" value="DUF742"/>
</dbReference>
<protein>
    <submittedName>
        <fullName evidence="2">DUF742 domain-containing protein</fullName>
    </submittedName>
</protein>
<dbReference type="OrthoDB" id="4244884at2"/>
<dbReference type="Proteomes" id="UP000279275">
    <property type="component" value="Unassembled WGS sequence"/>
</dbReference>
<comment type="caution">
    <text evidence="2">The sequence shown here is derived from an EMBL/GenBank/DDBJ whole genome shotgun (WGS) entry which is preliminary data.</text>
</comment>
<accession>A0A3M2KZ55</accession>
<dbReference type="Gene3D" id="1.10.10.10">
    <property type="entry name" value="Winged helix-like DNA-binding domain superfamily/Winged helix DNA-binding domain"/>
    <property type="match status" value="1"/>
</dbReference>
<dbReference type="InterPro" id="IPR036388">
    <property type="entry name" value="WH-like_DNA-bd_sf"/>
</dbReference>
<evidence type="ECO:0000313" key="3">
    <source>
        <dbReference type="Proteomes" id="UP000279275"/>
    </source>
</evidence>
<sequence>MSHRTDDPWSQEYQDDPGPLVRPFAVTRGRTASGSQDLDILTLVSTAGVRTDGDTLDREYREILRLCAGATLSVAEIAAHLHLFVAAAKVLVADLIDAGYLIFRAPPTPESAVDPVLLRAVLEGIKRL</sequence>